<keyword evidence="3" id="KW-1185">Reference proteome</keyword>
<dbReference type="Pfam" id="PF13175">
    <property type="entry name" value="AAA_15"/>
    <property type="match status" value="1"/>
</dbReference>
<dbReference type="CDD" id="cd00267">
    <property type="entry name" value="ABC_ATPase"/>
    <property type="match status" value="2"/>
</dbReference>
<dbReference type="InterPro" id="IPR041685">
    <property type="entry name" value="AAA_GajA/Old/RecF-like"/>
</dbReference>
<comment type="caution">
    <text evidence="2">The sequence shown here is derived from an EMBL/GenBank/DDBJ whole genome shotgun (WGS) entry which is preliminary data.</text>
</comment>
<dbReference type="SUPFAM" id="SSF52540">
    <property type="entry name" value="P-loop containing nucleoside triphosphate hydrolases"/>
    <property type="match status" value="2"/>
</dbReference>
<evidence type="ECO:0000313" key="2">
    <source>
        <dbReference type="EMBL" id="MFC4746342.1"/>
    </source>
</evidence>
<dbReference type="EMBL" id="JBHSGV010000001">
    <property type="protein sequence ID" value="MFC4746342.1"/>
    <property type="molecule type" value="Genomic_DNA"/>
</dbReference>
<protein>
    <submittedName>
        <fullName evidence="2">AAA family ATPase</fullName>
    </submittedName>
</protein>
<reference evidence="3" key="1">
    <citation type="journal article" date="2019" name="Int. J. Syst. Evol. Microbiol.">
        <title>The Global Catalogue of Microorganisms (GCM) 10K type strain sequencing project: providing services to taxonomists for standard genome sequencing and annotation.</title>
        <authorList>
            <consortium name="The Broad Institute Genomics Platform"/>
            <consortium name="The Broad Institute Genome Sequencing Center for Infectious Disease"/>
            <person name="Wu L."/>
            <person name="Ma J."/>
        </authorList>
    </citation>
    <scope>NUCLEOTIDE SEQUENCE [LARGE SCALE GENOMIC DNA]</scope>
    <source>
        <strain evidence="3">WYCCWR 13023</strain>
    </source>
</reference>
<sequence>MRKIRKVKIDGFWGDKTVDLKFDEEINFLIGVNGSGKTTIINLIAASLNADFATLDKIEFNKIKINFFDLEDSDGKIISSSYIEVEKTDNIASPYSNILFKIKADAKTKIKTFKLNDIEEENLFRYSHNYLNDYRVFKTQRSVKAERDINIALKGFVNLTWLSIHRTNNLNRNNEEKGFESTIDLKVKELSTELVKYFGILDKRYSLETEKFQKNIFLSLIEGESKSDIFSISTELEPEHEKEALKQIFLLFKLQEDEFTNKLDTHFNYFEDSKKAITQKETVTLNHLASLVSTQRIHSIVQEWKLLNEMKININKPKFIFIDEINNLFQRKKVFINERNELLVETDSGKVFQLSNLSSGEKQLLIILGQSLLQENCSNIYIADEPELSLHVDWQEKLVKNLKNVNPNSQIIFATHSPDIVGRFSDFIIKVEEAII</sequence>
<evidence type="ECO:0000313" key="3">
    <source>
        <dbReference type="Proteomes" id="UP001595935"/>
    </source>
</evidence>
<dbReference type="Proteomes" id="UP001595935">
    <property type="component" value="Unassembled WGS sequence"/>
</dbReference>
<organism evidence="2 3">
    <name type="scientific">Flavobacterium branchiicola</name>
    <dbReference type="NCBI Taxonomy" id="1114875"/>
    <lineage>
        <taxon>Bacteria</taxon>
        <taxon>Pseudomonadati</taxon>
        <taxon>Bacteroidota</taxon>
        <taxon>Flavobacteriia</taxon>
        <taxon>Flavobacteriales</taxon>
        <taxon>Flavobacteriaceae</taxon>
        <taxon>Flavobacterium</taxon>
    </lineage>
</organism>
<proteinExistence type="predicted"/>
<dbReference type="PANTHER" id="PTHR43581">
    <property type="entry name" value="ATP/GTP PHOSPHATASE"/>
    <property type="match status" value="1"/>
</dbReference>
<name>A0ABV9PA24_9FLAO</name>
<accession>A0ABV9PA24</accession>
<dbReference type="PANTHER" id="PTHR43581:SF2">
    <property type="entry name" value="EXCINUCLEASE ATPASE SUBUNIT"/>
    <property type="match status" value="1"/>
</dbReference>
<dbReference type="InterPro" id="IPR051396">
    <property type="entry name" value="Bact_Antivir_Def_Nuclease"/>
</dbReference>
<feature type="domain" description="Endonuclease GajA/Old nuclease/RecF-like AAA" evidence="1">
    <location>
        <begin position="3"/>
        <end position="421"/>
    </location>
</feature>
<dbReference type="RefSeq" id="WP_213254427.1">
    <property type="nucleotide sequence ID" value="NZ_JAGYWA010000001.1"/>
</dbReference>
<dbReference type="InterPro" id="IPR027417">
    <property type="entry name" value="P-loop_NTPase"/>
</dbReference>
<evidence type="ECO:0000259" key="1">
    <source>
        <dbReference type="Pfam" id="PF13175"/>
    </source>
</evidence>
<gene>
    <name evidence="2" type="ORF">ACFO5S_02735</name>
</gene>
<dbReference type="Gene3D" id="3.40.50.300">
    <property type="entry name" value="P-loop containing nucleotide triphosphate hydrolases"/>
    <property type="match status" value="1"/>
</dbReference>